<dbReference type="RefSeq" id="WP_150903888.1">
    <property type="nucleotide sequence ID" value="NZ_VTWT01000005.1"/>
</dbReference>
<protein>
    <submittedName>
        <fullName evidence="1">RidA family protein</fullName>
    </submittedName>
</protein>
<dbReference type="PANTHER" id="PTHR11803:SF48">
    <property type="entry name" value="2-AMINOMUCONATE DEAMINASE"/>
    <property type="match status" value="1"/>
</dbReference>
<dbReference type="Pfam" id="PF01042">
    <property type="entry name" value="Ribonuc_L-PSP"/>
    <property type="match status" value="1"/>
</dbReference>
<accession>A0A5N1J049</accession>
<proteinExistence type="predicted"/>
<dbReference type="GO" id="GO:0019239">
    <property type="term" value="F:deaminase activity"/>
    <property type="evidence" value="ECO:0007669"/>
    <property type="project" value="TreeGrafter"/>
</dbReference>
<dbReference type="InterPro" id="IPR006175">
    <property type="entry name" value="YjgF/YER057c/UK114"/>
</dbReference>
<dbReference type="EMBL" id="VTWT01000005">
    <property type="protein sequence ID" value="KAA9333722.1"/>
    <property type="molecule type" value="Genomic_DNA"/>
</dbReference>
<reference evidence="1 2" key="1">
    <citation type="submission" date="2019-09" db="EMBL/GenBank/DDBJ databases">
        <title>Genome sequence of Adhaeribacter sp. M2.</title>
        <authorList>
            <person name="Srinivasan S."/>
        </authorList>
    </citation>
    <scope>NUCLEOTIDE SEQUENCE [LARGE SCALE GENOMIC DNA]</scope>
    <source>
        <strain evidence="1 2">M2</strain>
    </source>
</reference>
<dbReference type="SUPFAM" id="SSF55298">
    <property type="entry name" value="YjgF-like"/>
    <property type="match status" value="1"/>
</dbReference>
<dbReference type="AlphaFoldDB" id="A0A5N1J049"/>
<evidence type="ECO:0000313" key="1">
    <source>
        <dbReference type="EMBL" id="KAA9333722.1"/>
    </source>
</evidence>
<comment type="caution">
    <text evidence="1">The sequence shown here is derived from an EMBL/GenBank/DDBJ whole genome shotgun (WGS) entry which is preliminary data.</text>
</comment>
<sequence length="142" mass="16073">MATEDKELLNSSKAPEPVGLYPHARRVGNLLFLSGVGPRERGMKKIPGVELDENGNILSYDIEAQCHSVFRNVRYILEDSGSSWDKLVDVTVFLTNMKDDFKTYNRIYAEYFKDNQPCRTTVEINCLPTPIGIELKCIATID</sequence>
<dbReference type="Proteomes" id="UP000326570">
    <property type="component" value="Unassembled WGS sequence"/>
</dbReference>
<dbReference type="Gene3D" id="3.30.1330.40">
    <property type="entry name" value="RutC-like"/>
    <property type="match status" value="1"/>
</dbReference>
<organism evidence="1 2">
    <name type="scientific">Adhaeribacter soli</name>
    <dbReference type="NCBI Taxonomy" id="2607655"/>
    <lineage>
        <taxon>Bacteria</taxon>
        <taxon>Pseudomonadati</taxon>
        <taxon>Bacteroidota</taxon>
        <taxon>Cytophagia</taxon>
        <taxon>Cytophagales</taxon>
        <taxon>Hymenobacteraceae</taxon>
        <taxon>Adhaeribacter</taxon>
    </lineage>
</organism>
<dbReference type="PANTHER" id="PTHR11803">
    <property type="entry name" value="2-IMINOBUTANOATE/2-IMINOPROPANOATE DEAMINASE RIDA"/>
    <property type="match status" value="1"/>
</dbReference>
<dbReference type="CDD" id="cd00448">
    <property type="entry name" value="YjgF_YER057c_UK114_family"/>
    <property type="match status" value="1"/>
</dbReference>
<gene>
    <name evidence="1" type="ORF">F0P94_10765</name>
</gene>
<name>A0A5N1J049_9BACT</name>
<dbReference type="GO" id="GO:0005829">
    <property type="term" value="C:cytosol"/>
    <property type="evidence" value="ECO:0007669"/>
    <property type="project" value="TreeGrafter"/>
</dbReference>
<evidence type="ECO:0000313" key="2">
    <source>
        <dbReference type="Proteomes" id="UP000326570"/>
    </source>
</evidence>
<keyword evidence="2" id="KW-1185">Reference proteome</keyword>
<dbReference type="InterPro" id="IPR035959">
    <property type="entry name" value="RutC-like_sf"/>
</dbReference>